<dbReference type="EMBL" id="GBRH01271682">
    <property type="protein sequence ID" value="JAD26213.1"/>
    <property type="molecule type" value="Transcribed_RNA"/>
</dbReference>
<accession>A0A0A8YL38</accession>
<sequence length="17" mass="1899">MNRLGLGLNQRAQPMSL</sequence>
<proteinExistence type="predicted"/>
<dbReference type="AlphaFoldDB" id="A0A0A8YL38"/>
<protein>
    <submittedName>
        <fullName evidence="1">Uncharacterized protein</fullName>
    </submittedName>
</protein>
<reference evidence="1" key="1">
    <citation type="submission" date="2014-09" db="EMBL/GenBank/DDBJ databases">
        <authorList>
            <person name="Magalhaes I.L.F."/>
            <person name="Oliveira U."/>
            <person name="Santos F.R."/>
            <person name="Vidigal T.H.D.A."/>
            <person name="Brescovit A.D."/>
            <person name="Santos A.J."/>
        </authorList>
    </citation>
    <scope>NUCLEOTIDE SEQUENCE</scope>
    <source>
        <tissue evidence="1">Shoot tissue taken approximately 20 cm above the soil surface</tissue>
    </source>
</reference>
<name>A0A0A8YL38_ARUDO</name>
<organism evidence="1">
    <name type="scientific">Arundo donax</name>
    <name type="common">Giant reed</name>
    <name type="synonym">Donax arundinaceus</name>
    <dbReference type="NCBI Taxonomy" id="35708"/>
    <lineage>
        <taxon>Eukaryota</taxon>
        <taxon>Viridiplantae</taxon>
        <taxon>Streptophyta</taxon>
        <taxon>Embryophyta</taxon>
        <taxon>Tracheophyta</taxon>
        <taxon>Spermatophyta</taxon>
        <taxon>Magnoliopsida</taxon>
        <taxon>Liliopsida</taxon>
        <taxon>Poales</taxon>
        <taxon>Poaceae</taxon>
        <taxon>PACMAD clade</taxon>
        <taxon>Arundinoideae</taxon>
        <taxon>Arundineae</taxon>
        <taxon>Arundo</taxon>
    </lineage>
</organism>
<reference evidence="1" key="2">
    <citation type="journal article" date="2015" name="Data Brief">
        <title>Shoot transcriptome of the giant reed, Arundo donax.</title>
        <authorList>
            <person name="Barrero R.A."/>
            <person name="Guerrero F.D."/>
            <person name="Moolhuijzen P."/>
            <person name="Goolsby J.A."/>
            <person name="Tidwell J."/>
            <person name="Bellgard S.E."/>
            <person name="Bellgard M.I."/>
        </authorList>
    </citation>
    <scope>NUCLEOTIDE SEQUENCE</scope>
    <source>
        <tissue evidence="1">Shoot tissue taken approximately 20 cm above the soil surface</tissue>
    </source>
</reference>
<evidence type="ECO:0000313" key="1">
    <source>
        <dbReference type="EMBL" id="JAD26213.1"/>
    </source>
</evidence>